<dbReference type="GO" id="GO:0005886">
    <property type="term" value="C:plasma membrane"/>
    <property type="evidence" value="ECO:0007669"/>
    <property type="project" value="UniProtKB-SubCell"/>
</dbReference>
<dbReference type="KEGG" id="tse:THMIRHAS_14750"/>
<keyword evidence="4 9" id="KW-1003">Cell membrane</keyword>
<keyword evidence="8 9" id="KW-0472">Membrane</keyword>
<accession>A0A6F8PVC8</accession>
<organism evidence="10 11">
    <name type="scientific">Thiosulfatimonas sediminis</name>
    <dbReference type="NCBI Taxonomy" id="2675054"/>
    <lineage>
        <taxon>Bacteria</taxon>
        <taxon>Pseudomonadati</taxon>
        <taxon>Pseudomonadota</taxon>
        <taxon>Gammaproteobacteria</taxon>
        <taxon>Thiotrichales</taxon>
        <taxon>Piscirickettsiaceae</taxon>
        <taxon>Thiosulfatimonas</taxon>
    </lineage>
</organism>
<proteinExistence type="inferred from homology"/>
<dbReference type="InterPro" id="IPR004485">
    <property type="entry name" value="Cobalamin_biosynth_CobD/CbiB"/>
</dbReference>
<evidence type="ECO:0000256" key="6">
    <source>
        <dbReference type="ARBA" id="ARBA00022692"/>
    </source>
</evidence>
<feature type="transmembrane region" description="Helical" evidence="9">
    <location>
        <begin position="16"/>
        <end position="33"/>
    </location>
</feature>
<evidence type="ECO:0000313" key="10">
    <source>
        <dbReference type="EMBL" id="BBP46102.1"/>
    </source>
</evidence>
<evidence type="ECO:0000256" key="4">
    <source>
        <dbReference type="ARBA" id="ARBA00022475"/>
    </source>
</evidence>
<comment type="function">
    <text evidence="9">Converts cobyric acid to cobinamide by the addition of aminopropanol on the F carboxylic group.</text>
</comment>
<feature type="transmembrane region" description="Helical" evidence="9">
    <location>
        <begin position="93"/>
        <end position="112"/>
    </location>
</feature>
<keyword evidence="7 9" id="KW-1133">Transmembrane helix</keyword>
<dbReference type="GO" id="GO:0048472">
    <property type="term" value="F:threonine-phosphate decarboxylase activity"/>
    <property type="evidence" value="ECO:0007669"/>
    <property type="project" value="InterPro"/>
</dbReference>
<dbReference type="UniPathway" id="UPA00148"/>
<dbReference type="EMBL" id="AP021889">
    <property type="protein sequence ID" value="BBP46102.1"/>
    <property type="molecule type" value="Genomic_DNA"/>
</dbReference>
<feature type="transmembrane region" description="Helical" evidence="9">
    <location>
        <begin position="164"/>
        <end position="186"/>
    </location>
</feature>
<dbReference type="RefSeq" id="WP_173272412.1">
    <property type="nucleotide sequence ID" value="NZ_AP021889.1"/>
</dbReference>
<dbReference type="GO" id="GO:0009236">
    <property type="term" value="P:cobalamin biosynthetic process"/>
    <property type="evidence" value="ECO:0007669"/>
    <property type="project" value="UniProtKB-UniRule"/>
</dbReference>
<feature type="transmembrane region" description="Helical" evidence="9">
    <location>
        <begin position="69"/>
        <end position="87"/>
    </location>
</feature>
<evidence type="ECO:0000256" key="3">
    <source>
        <dbReference type="ARBA" id="ARBA00006263"/>
    </source>
</evidence>
<dbReference type="HAMAP" id="MF_00024">
    <property type="entry name" value="CobD_CbiB"/>
    <property type="match status" value="1"/>
</dbReference>
<evidence type="ECO:0000256" key="5">
    <source>
        <dbReference type="ARBA" id="ARBA00022573"/>
    </source>
</evidence>
<dbReference type="NCBIfam" id="TIGR00380">
    <property type="entry name" value="cobal_cbiB"/>
    <property type="match status" value="1"/>
</dbReference>
<evidence type="ECO:0000256" key="2">
    <source>
        <dbReference type="ARBA" id="ARBA00004953"/>
    </source>
</evidence>
<comment type="subcellular location">
    <subcellularLocation>
        <location evidence="1 9">Cell membrane</location>
        <topology evidence="1 9">Multi-pass membrane protein</topology>
    </subcellularLocation>
</comment>
<evidence type="ECO:0000256" key="9">
    <source>
        <dbReference type="HAMAP-Rule" id="MF_00024"/>
    </source>
</evidence>
<dbReference type="Pfam" id="PF03186">
    <property type="entry name" value="CobD_Cbib"/>
    <property type="match status" value="1"/>
</dbReference>
<reference evidence="11" key="1">
    <citation type="submission" date="2019-11" db="EMBL/GenBank/DDBJ databases">
        <title>Isolation and characterization of two novel species in the genus Thiomicrorhabdus.</title>
        <authorList>
            <person name="Mochizuki J."/>
            <person name="Kojima H."/>
            <person name="Fukui M."/>
        </authorList>
    </citation>
    <scope>NUCLEOTIDE SEQUENCE [LARGE SCALE GENOMIC DNA]</scope>
    <source>
        <strain evidence="11">aks77</strain>
    </source>
</reference>
<keyword evidence="11" id="KW-1185">Reference proteome</keyword>
<dbReference type="PANTHER" id="PTHR34308">
    <property type="entry name" value="COBALAMIN BIOSYNTHESIS PROTEIN CBIB"/>
    <property type="match status" value="1"/>
</dbReference>
<keyword evidence="5 9" id="KW-0169">Cobalamin biosynthesis</keyword>
<evidence type="ECO:0000256" key="1">
    <source>
        <dbReference type="ARBA" id="ARBA00004651"/>
    </source>
</evidence>
<comment type="caution">
    <text evidence="9">Lacks conserved residue(s) required for the propagation of feature annotation.</text>
</comment>
<evidence type="ECO:0000256" key="8">
    <source>
        <dbReference type="ARBA" id="ARBA00023136"/>
    </source>
</evidence>
<evidence type="ECO:0000313" key="11">
    <source>
        <dbReference type="Proteomes" id="UP000501726"/>
    </source>
</evidence>
<keyword evidence="6 9" id="KW-0812">Transmembrane</keyword>
<sequence>MPGYIDFSSTSWPESIGLWFTLNSLLAAGALLLDRLFGEFLNRWHPVVLIGAWINGFNRYFYADSIQRGGLLLLSTLAITLLVSMVICTLLNFLPFWLSVPLAMIAASTLLAHRMLYDSVSAVLHSEHPASAVAVLVSRDTEQLSDADAYKAAMESYAENLSDGVVAPLLFLLLFGLPGIALYKAINTLDSMVGYRTERFENYGKISAKVDDIANWLPARLSAILLMLVFKQWRFWAFYSYGRAHASPNAGHPIAAMALACHCRLGGATRYFGRWQDKAYFGRAEETQHIQAHHLACSLSQRDLIDCLLITGCVLPTLWLF</sequence>
<dbReference type="AlphaFoldDB" id="A0A6F8PVC8"/>
<comment type="pathway">
    <text evidence="2 9">Cofactor biosynthesis; adenosylcobalamin biosynthesis.</text>
</comment>
<dbReference type="GO" id="GO:0015420">
    <property type="term" value="F:ABC-type vitamin B12 transporter activity"/>
    <property type="evidence" value="ECO:0007669"/>
    <property type="project" value="UniProtKB-UniRule"/>
</dbReference>
<name>A0A6F8PVC8_9GAMM</name>
<comment type="similarity">
    <text evidence="3 9">Belongs to the CobD/CbiB family.</text>
</comment>
<dbReference type="Proteomes" id="UP000501726">
    <property type="component" value="Chromosome"/>
</dbReference>
<gene>
    <name evidence="9" type="primary">cobD</name>
    <name evidence="10" type="ORF">THMIRHAS_14750</name>
</gene>
<dbReference type="PANTHER" id="PTHR34308:SF1">
    <property type="entry name" value="COBALAMIN BIOSYNTHESIS PROTEIN CBIB"/>
    <property type="match status" value="1"/>
</dbReference>
<protein>
    <recommendedName>
        <fullName evidence="9">Cobalamin biosynthesis protein CobD</fullName>
    </recommendedName>
</protein>
<evidence type="ECO:0000256" key="7">
    <source>
        <dbReference type="ARBA" id="ARBA00022989"/>
    </source>
</evidence>